<dbReference type="InterPro" id="IPR017026">
    <property type="entry name" value="ImuA"/>
</dbReference>
<dbReference type="SUPFAM" id="SSF52540">
    <property type="entry name" value="P-loop containing nucleoside triphosphate hydrolases"/>
    <property type="match status" value="1"/>
</dbReference>
<accession>A0A371Z3M0</accession>
<evidence type="ECO:0000313" key="2">
    <source>
        <dbReference type="Proteomes" id="UP000262371"/>
    </source>
</evidence>
<proteinExistence type="predicted"/>
<keyword evidence="2" id="KW-1185">Reference proteome</keyword>
<comment type="caution">
    <text evidence="1">The sequence shown here is derived from an EMBL/GenBank/DDBJ whole genome shotgun (WGS) entry which is preliminary data.</text>
</comment>
<dbReference type="Gene3D" id="3.40.50.300">
    <property type="entry name" value="P-loop containing nucleotide triphosphate hydrolases"/>
    <property type="match status" value="1"/>
</dbReference>
<evidence type="ECO:0000313" key="1">
    <source>
        <dbReference type="EMBL" id="RFD21061.1"/>
    </source>
</evidence>
<reference evidence="1 2" key="1">
    <citation type="submission" date="2018-08" db="EMBL/GenBank/DDBJ databases">
        <title>Komagataeibacter sp. AV 382.</title>
        <authorList>
            <person name="Skraban J."/>
            <person name="Trcek J."/>
        </authorList>
    </citation>
    <scope>NUCLEOTIDE SEQUENCE [LARGE SCALE GENOMIC DNA]</scope>
    <source>
        <strain evidence="1 2">AV 382</strain>
    </source>
</reference>
<dbReference type="PIRSF" id="PIRSF034285">
    <property type="entry name" value="UCP034285"/>
    <property type="match status" value="1"/>
</dbReference>
<organism evidence="1 2">
    <name type="scientific">Komagataeibacter melaceti</name>
    <dbReference type="NCBI Taxonomy" id="2766577"/>
    <lineage>
        <taxon>Bacteria</taxon>
        <taxon>Pseudomonadati</taxon>
        <taxon>Pseudomonadota</taxon>
        <taxon>Alphaproteobacteria</taxon>
        <taxon>Acetobacterales</taxon>
        <taxon>Acetobacteraceae</taxon>
        <taxon>Komagataeibacter</taxon>
    </lineage>
</organism>
<name>A0A371Z3M0_9PROT</name>
<protein>
    <submittedName>
        <fullName evidence="1">Damage-inducible mutagenesis protein</fullName>
    </submittedName>
</protein>
<dbReference type="Proteomes" id="UP000262371">
    <property type="component" value="Unassembled WGS sequence"/>
</dbReference>
<gene>
    <name evidence="1" type="ORF">DY926_02820</name>
</gene>
<dbReference type="AlphaFoldDB" id="A0A371Z3M0"/>
<sequence>MFHMEENMAGTRPNDTIAMLRARILRMERQSGASLHETGRLSCGCPEIDIHLSGGLEQGTTHEILGRGVDTALGCYATRWIAFILSHTTGTVAWVHTAPLDLHAAGLAQAGLQPDRLICLHTTPGNVLGLTEDLLRETGLVAVVTDLDRPMTLTASRRLRLAAEGTGQTAFLLRRAARSNDPALLQPSACTTRWRIGPMPWPDGQDCLAFHPGRPRMRVELLRHKGGRAGEWIVETEHAPHHLSVVSPLADRPVASTWFPRSSSIPPAGHAQP</sequence>
<dbReference type="InterPro" id="IPR027417">
    <property type="entry name" value="P-loop_NTPase"/>
</dbReference>
<dbReference type="EMBL" id="QUWV01000023">
    <property type="protein sequence ID" value="RFD21061.1"/>
    <property type="molecule type" value="Genomic_DNA"/>
</dbReference>